<keyword evidence="1" id="KW-1133">Transmembrane helix</keyword>
<gene>
    <name evidence="2" type="ORF">M0H32_23350</name>
</gene>
<proteinExistence type="predicted"/>
<protein>
    <submittedName>
        <fullName evidence="2">Uncharacterized protein</fullName>
    </submittedName>
</protein>
<name>A0ABT0H094_9HYPH</name>
<keyword evidence="1" id="KW-0472">Membrane</keyword>
<reference evidence="2" key="1">
    <citation type="submission" date="2022-04" db="EMBL/GenBank/DDBJ databases">
        <title>Roseibium sp. CAU 1639 isolated from mud.</title>
        <authorList>
            <person name="Kim W."/>
        </authorList>
    </citation>
    <scope>NUCLEOTIDE SEQUENCE</scope>
    <source>
        <strain evidence="2">CAU 1639</strain>
    </source>
</reference>
<dbReference type="EMBL" id="JALNMJ010000021">
    <property type="protein sequence ID" value="MCK7615114.1"/>
    <property type="molecule type" value="Genomic_DNA"/>
</dbReference>
<comment type="caution">
    <text evidence="2">The sequence shown here is derived from an EMBL/GenBank/DDBJ whole genome shotgun (WGS) entry which is preliminary data.</text>
</comment>
<dbReference type="Proteomes" id="UP001431221">
    <property type="component" value="Unassembled WGS sequence"/>
</dbReference>
<sequence length="109" mass="11379">MDDEIDNLTRFQSAQTVEGHHLVFKLDLFNRLFRAIGQQDQCAGRKTGALLMVTNRGTAARSPLAVVAANITDRKAAAAFVTGVCISVVAAAIVVVAALVAAVAVTSVV</sequence>
<organism evidence="2 3">
    <name type="scientific">Roseibium sediminicola</name>
    <dbReference type="NCBI Taxonomy" id="2933272"/>
    <lineage>
        <taxon>Bacteria</taxon>
        <taxon>Pseudomonadati</taxon>
        <taxon>Pseudomonadota</taxon>
        <taxon>Alphaproteobacteria</taxon>
        <taxon>Hyphomicrobiales</taxon>
        <taxon>Stappiaceae</taxon>
        <taxon>Roseibium</taxon>
    </lineage>
</organism>
<feature type="transmembrane region" description="Helical" evidence="1">
    <location>
        <begin position="78"/>
        <end position="105"/>
    </location>
</feature>
<keyword evidence="3" id="KW-1185">Reference proteome</keyword>
<keyword evidence="1" id="KW-0812">Transmembrane</keyword>
<accession>A0ABT0H094</accession>
<evidence type="ECO:0000313" key="2">
    <source>
        <dbReference type="EMBL" id="MCK7615114.1"/>
    </source>
</evidence>
<evidence type="ECO:0000313" key="3">
    <source>
        <dbReference type="Proteomes" id="UP001431221"/>
    </source>
</evidence>
<evidence type="ECO:0000256" key="1">
    <source>
        <dbReference type="SAM" id="Phobius"/>
    </source>
</evidence>